<dbReference type="Pfam" id="PF13516">
    <property type="entry name" value="LRR_6"/>
    <property type="match status" value="2"/>
</dbReference>
<dbReference type="EMBL" id="OZ019909">
    <property type="protein sequence ID" value="CAK9209726.1"/>
    <property type="molecule type" value="Genomic_DNA"/>
</dbReference>
<keyword evidence="3" id="KW-1185">Reference proteome</keyword>
<evidence type="ECO:0000259" key="1">
    <source>
        <dbReference type="SMART" id="SM00256"/>
    </source>
</evidence>
<dbReference type="CDD" id="cd22159">
    <property type="entry name" value="F-box_AtTIR1-like"/>
    <property type="match status" value="1"/>
</dbReference>
<dbReference type="PANTHER" id="PTHR13318:SF190">
    <property type="entry name" value="PARTNER OF PAIRED, ISOFORM B"/>
    <property type="match status" value="1"/>
</dbReference>
<dbReference type="SMART" id="SM00256">
    <property type="entry name" value="FBOX"/>
    <property type="match status" value="1"/>
</dbReference>
<dbReference type="InterPro" id="IPR032675">
    <property type="entry name" value="LRR_dom_sf"/>
</dbReference>
<dbReference type="SMART" id="SM00367">
    <property type="entry name" value="LRR_CC"/>
    <property type="match status" value="15"/>
</dbReference>
<dbReference type="InterPro" id="IPR057207">
    <property type="entry name" value="FBXL15_LRR"/>
</dbReference>
<sequence>MCQLGGLADCMQRQRDIIGAYVGAAESVAQGVGEVFKRFGTGHEKVEEGCLYGDLNGRVPKDAHRIEDSLQRAEWTGEEGFGFDSREPFHCTARFRPAVAAFVESIAKPKKKCAHSRHQRPLPTAASKLPMLDLINFLPDECLQEIFRYLPKLQDRCACAFVCTRWLMLQSHMHQQDFKTSAVKSEGSLQQLSECVRLVGISSDPKKAHNYSTALQKGLHHLPEVQQGLVPIVSGKDYPGEDKPRVERQPEWATMRELSQSLEGRKASDVRLAFVALGTLSHGGLGKLTIKGGAALNGGNGVGNGGLLAIGNCCAALRCLSLWDCLKVGDEGLQAIGNGCHLLENLDLMKCPKVGNAGIKAIAKGCPLLSTISLDSCRSVGDEGLIAIGKWSSVLLSVAVSNCGLVGSNGIAAIGAGCKKIKMLKLERLNVSDEGLTLLGEHCEVLERMKLANLQGCTEAGIISLFKGAGLQLLKSLSIFACLGITDRSLEEVGKVCRYLKLFVLSQCPKLTDEGLKAFMQCCPCLVRLQLQRCNAITHKGLLAALILCQGNLQTLRLSECNGVQDQGLLPTEFQLNPLALKSLQILYCKGLGNGYLAVMGHCCPSLEHLNLSGLVDVTDEAVMMILQGSGRKLESLNLSGCIKVSNVSICAVAKYCAKHLTRLVLDGCCNVGDPSLKMVAIECKALEELDASQTAITDDGVRTLVEARGPFLQTLTLSGCNFLTDHCLSLIEQSCPFLGALNLKHCPHLTHVALNILESHLLDCVLLHG</sequence>
<dbReference type="PANTHER" id="PTHR13318">
    <property type="entry name" value="PARTNER OF PAIRED, ISOFORM B-RELATED"/>
    <property type="match status" value="1"/>
</dbReference>
<reference evidence="2" key="1">
    <citation type="submission" date="2024-02" db="EMBL/GenBank/DDBJ databases">
        <authorList>
            <consortium name="ELIXIR-Norway"/>
            <consortium name="Elixir Norway"/>
        </authorList>
    </citation>
    <scope>NUCLEOTIDE SEQUENCE</scope>
</reference>
<gene>
    <name evidence="2" type="ORF">CSSPTR1EN2_LOCUS10015</name>
</gene>
<accession>A0ABP0U0P1</accession>
<dbReference type="Pfam" id="PF25372">
    <property type="entry name" value="DUF7885"/>
    <property type="match status" value="1"/>
</dbReference>
<dbReference type="InterPro" id="IPR001611">
    <property type="entry name" value="Leu-rich_rpt"/>
</dbReference>
<feature type="domain" description="F-box" evidence="1">
    <location>
        <begin position="138"/>
        <end position="178"/>
    </location>
</feature>
<dbReference type="Gene3D" id="1.20.1280.50">
    <property type="match status" value="1"/>
</dbReference>
<dbReference type="Pfam" id="PF12937">
    <property type="entry name" value="F-box-like"/>
    <property type="match status" value="1"/>
</dbReference>
<evidence type="ECO:0000313" key="2">
    <source>
        <dbReference type="EMBL" id="CAK9209726.1"/>
    </source>
</evidence>
<dbReference type="SUPFAM" id="SSF81383">
    <property type="entry name" value="F-box domain"/>
    <property type="match status" value="1"/>
</dbReference>
<name>A0ABP0U0P1_9BRYO</name>
<organism evidence="2 3">
    <name type="scientific">Sphagnum troendelagicum</name>
    <dbReference type="NCBI Taxonomy" id="128251"/>
    <lineage>
        <taxon>Eukaryota</taxon>
        <taxon>Viridiplantae</taxon>
        <taxon>Streptophyta</taxon>
        <taxon>Embryophyta</taxon>
        <taxon>Bryophyta</taxon>
        <taxon>Sphagnophytina</taxon>
        <taxon>Sphagnopsida</taxon>
        <taxon>Sphagnales</taxon>
        <taxon>Sphagnaceae</taxon>
        <taxon>Sphagnum</taxon>
    </lineage>
</organism>
<dbReference type="Gene3D" id="3.80.10.10">
    <property type="entry name" value="Ribonuclease Inhibitor"/>
    <property type="match status" value="4"/>
</dbReference>
<dbReference type="Proteomes" id="UP001497512">
    <property type="component" value="Chromosome 17"/>
</dbReference>
<dbReference type="InterPro" id="IPR036047">
    <property type="entry name" value="F-box-like_dom_sf"/>
</dbReference>
<dbReference type="InterPro" id="IPR001810">
    <property type="entry name" value="F-box_dom"/>
</dbReference>
<evidence type="ECO:0000313" key="3">
    <source>
        <dbReference type="Proteomes" id="UP001497512"/>
    </source>
</evidence>
<proteinExistence type="predicted"/>
<protein>
    <recommendedName>
        <fullName evidence="1">F-box domain-containing protein</fullName>
    </recommendedName>
</protein>
<dbReference type="SUPFAM" id="SSF52047">
    <property type="entry name" value="RNI-like"/>
    <property type="match status" value="2"/>
</dbReference>
<dbReference type="InterPro" id="IPR006553">
    <property type="entry name" value="Leu-rich_rpt_Cys-con_subtyp"/>
</dbReference>